<feature type="region of interest" description="Disordered" evidence="1">
    <location>
        <begin position="33"/>
        <end position="75"/>
    </location>
</feature>
<keyword evidence="3" id="KW-1185">Reference proteome</keyword>
<evidence type="ECO:0000256" key="1">
    <source>
        <dbReference type="SAM" id="MobiDB-lite"/>
    </source>
</evidence>
<dbReference type="EMBL" id="LSRX01000131">
    <property type="protein sequence ID" value="OLQ07781.1"/>
    <property type="molecule type" value="Genomic_DNA"/>
</dbReference>
<evidence type="ECO:0000313" key="3">
    <source>
        <dbReference type="Proteomes" id="UP000186817"/>
    </source>
</evidence>
<gene>
    <name evidence="2" type="ORF">AK812_SmicGene8746</name>
</gene>
<proteinExistence type="predicted"/>
<accession>A0A1Q9EKA7</accession>
<sequence length="164" mass="17787">MSCGSSGTELVPGRAGLAFMQWRVTAAKAAETKMKQSLNRTNSAPTLKKSSTNETGAGQAAEGFGDKQRPQSCSSGDFERSCHASRNQYCRCKQRHLSSCKVFPWKFEVVEGWCGCWASVKTAATRTYVVRSKVTSAPQTCQPLSGIVSELTPGCLKEHLVCEL</sequence>
<organism evidence="2 3">
    <name type="scientific">Symbiodinium microadriaticum</name>
    <name type="common">Dinoflagellate</name>
    <name type="synonym">Zooxanthella microadriatica</name>
    <dbReference type="NCBI Taxonomy" id="2951"/>
    <lineage>
        <taxon>Eukaryota</taxon>
        <taxon>Sar</taxon>
        <taxon>Alveolata</taxon>
        <taxon>Dinophyceae</taxon>
        <taxon>Suessiales</taxon>
        <taxon>Symbiodiniaceae</taxon>
        <taxon>Symbiodinium</taxon>
    </lineage>
</organism>
<name>A0A1Q9EKA7_SYMMI</name>
<dbReference type="AlphaFoldDB" id="A0A1Q9EKA7"/>
<dbReference type="OrthoDB" id="10553486at2759"/>
<dbReference type="Proteomes" id="UP000186817">
    <property type="component" value="Unassembled WGS sequence"/>
</dbReference>
<reference evidence="2 3" key="1">
    <citation type="submission" date="2016-02" db="EMBL/GenBank/DDBJ databases">
        <title>Genome analysis of coral dinoflagellate symbionts highlights evolutionary adaptations to a symbiotic lifestyle.</title>
        <authorList>
            <person name="Aranda M."/>
            <person name="Li Y."/>
            <person name="Liew Y.J."/>
            <person name="Baumgarten S."/>
            <person name="Simakov O."/>
            <person name="Wilson M."/>
            <person name="Piel J."/>
            <person name="Ashoor H."/>
            <person name="Bougouffa S."/>
            <person name="Bajic V.B."/>
            <person name="Ryu T."/>
            <person name="Ravasi T."/>
            <person name="Bayer T."/>
            <person name="Micklem G."/>
            <person name="Kim H."/>
            <person name="Bhak J."/>
            <person name="Lajeunesse T.C."/>
            <person name="Voolstra C.R."/>
        </authorList>
    </citation>
    <scope>NUCLEOTIDE SEQUENCE [LARGE SCALE GENOMIC DNA]</scope>
    <source>
        <strain evidence="2 3">CCMP2467</strain>
    </source>
</reference>
<feature type="compositionally biased region" description="Polar residues" evidence="1">
    <location>
        <begin position="35"/>
        <end position="56"/>
    </location>
</feature>
<protein>
    <submittedName>
        <fullName evidence="2">Uncharacterized protein</fullName>
    </submittedName>
</protein>
<comment type="caution">
    <text evidence="2">The sequence shown here is derived from an EMBL/GenBank/DDBJ whole genome shotgun (WGS) entry which is preliminary data.</text>
</comment>
<evidence type="ECO:0000313" key="2">
    <source>
        <dbReference type="EMBL" id="OLQ07781.1"/>
    </source>
</evidence>